<evidence type="ECO:0000313" key="2">
    <source>
        <dbReference type="Proteomes" id="UP000463388"/>
    </source>
</evidence>
<dbReference type="Proteomes" id="UP000463388">
    <property type="component" value="Unassembled WGS sequence"/>
</dbReference>
<organism evidence="1 2">
    <name type="scientific">Adlercreutzia mucosicola</name>
    <dbReference type="NCBI Taxonomy" id="580026"/>
    <lineage>
        <taxon>Bacteria</taxon>
        <taxon>Bacillati</taxon>
        <taxon>Actinomycetota</taxon>
        <taxon>Coriobacteriia</taxon>
        <taxon>Eggerthellales</taxon>
        <taxon>Eggerthellaceae</taxon>
        <taxon>Adlercreutzia</taxon>
    </lineage>
</organism>
<keyword evidence="2" id="KW-1185">Reference proteome</keyword>
<dbReference type="EMBL" id="WSRR01000002">
    <property type="protein sequence ID" value="MVX60126.1"/>
    <property type="molecule type" value="Genomic_DNA"/>
</dbReference>
<evidence type="ECO:0000313" key="1">
    <source>
        <dbReference type="EMBL" id="MVX60126.1"/>
    </source>
</evidence>
<protein>
    <submittedName>
        <fullName evidence="1">Uncharacterized protein</fullName>
    </submittedName>
</protein>
<dbReference type="RefSeq" id="WP_160344484.1">
    <property type="nucleotide sequence ID" value="NZ_WSRR01000002.1"/>
</dbReference>
<proteinExistence type="predicted"/>
<sequence>MDSSPDLAAIQKSYERPIEQRVQEAVDGLLSEGRKPSFYQVAHRAKVARSTLYRNAALRACVSEARARRSDELMAIAKPPGYTGDLWQIECLQADLSALQREYDRLEGQLELQWAMAERSATIYGVCLCEAAA</sequence>
<reference evidence="1 2" key="1">
    <citation type="submission" date="2019-12" db="EMBL/GenBank/DDBJ databases">
        <title>Microbes associate with the intestines of laboratory mice.</title>
        <authorList>
            <person name="Navarre W."/>
            <person name="Wong E."/>
        </authorList>
    </citation>
    <scope>NUCLEOTIDE SEQUENCE [LARGE SCALE GENOMIC DNA]</scope>
    <source>
        <strain evidence="1 2">NM66_B29</strain>
    </source>
</reference>
<gene>
    <name evidence="1" type="ORF">GKZ27_01370</name>
</gene>
<comment type="caution">
    <text evidence="1">The sequence shown here is derived from an EMBL/GenBank/DDBJ whole genome shotgun (WGS) entry which is preliminary data.</text>
</comment>
<dbReference type="AlphaFoldDB" id="A0A6N8JMR7"/>
<name>A0A6N8JMR7_9ACTN</name>
<accession>A0A6N8JMR7</accession>
<dbReference type="OrthoDB" id="4748158at2"/>